<evidence type="ECO:0000313" key="1">
    <source>
        <dbReference type="EMBL" id="RDH36457.1"/>
    </source>
</evidence>
<dbReference type="EMBL" id="KZ852037">
    <property type="protein sequence ID" value="RDH36457.1"/>
    <property type="molecule type" value="Genomic_DNA"/>
</dbReference>
<dbReference type="GeneID" id="38137099"/>
<keyword evidence="2" id="KW-1185">Reference proteome</keyword>
<name>A0A3F3QBH7_9EURO</name>
<dbReference type="AlphaFoldDB" id="A0A3F3QBH7"/>
<sequence>MIVGPIKAESLPSYLITRRHRSYKAHSWTDKELNLVYYLQIGGAYRKLPLEECIHRALAAASAIARSRYTTRQNPLHSTNPEIGHAPLTSIDYVYFPHFFELYGCYLKVSELPDSEYVPLSYILTPSSSDRSPSVISSLPSAVLNLEFFGLEARLLNSSDRDFLVTSDLTNNGSNSEFFSPEEHLSIP</sequence>
<proteinExistence type="predicted"/>
<dbReference type="Proteomes" id="UP000253729">
    <property type="component" value="Unassembled WGS sequence"/>
</dbReference>
<gene>
    <name evidence="1" type="ORF">BDQ94DRAFT_157436</name>
</gene>
<accession>A0A3F3QBH7</accession>
<protein>
    <submittedName>
        <fullName evidence="1">Uncharacterized protein</fullName>
    </submittedName>
</protein>
<organism evidence="1 2">
    <name type="scientific">Aspergillus welwitschiae</name>
    <dbReference type="NCBI Taxonomy" id="1341132"/>
    <lineage>
        <taxon>Eukaryota</taxon>
        <taxon>Fungi</taxon>
        <taxon>Dikarya</taxon>
        <taxon>Ascomycota</taxon>
        <taxon>Pezizomycotina</taxon>
        <taxon>Eurotiomycetes</taxon>
        <taxon>Eurotiomycetidae</taxon>
        <taxon>Eurotiales</taxon>
        <taxon>Aspergillaceae</taxon>
        <taxon>Aspergillus</taxon>
        <taxon>Aspergillus subgen. Circumdati</taxon>
    </lineage>
</organism>
<dbReference type="RefSeq" id="XP_026629479.1">
    <property type="nucleotide sequence ID" value="XM_026768743.1"/>
</dbReference>
<reference evidence="1 2" key="1">
    <citation type="submission" date="2018-07" db="EMBL/GenBank/DDBJ databases">
        <title>The genomes of Aspergillus section Nigri reveals drivers in fungal speciation.</title>
        <authorList>
            <consortium name="DOE Joint Genome Institute"/>
            <person name="Vesth T.C."/>
            <person name="Nybo J."/>
            <person name="Theobald S."/>
            <person name="Brandl J."/>
            <person name="Frisvad J.C."/>
            <person name="Nielsen K.F."/>
            <person name="Lyhne E.K."/>
            <person name="Kogle M.E."/>
            <person name="Kuo A."/>
            <person name="Riley R."/>
            <person name="Clum A."/>
            <person name="Nolan M."/>
            <person name="Lipzen A."/>
            <person name="Salamov A."/>
            <person name="Henrissat B."/>
            <person name="Wiebenga A."/>
            <person name="De vries R.P."/>
            <person name="Grigoriev I.V."/>
            <person name="Mortensen U.H."/>
            <person name="Andersen M.R."/>
            <person name="Baker S.E."/>
        </authorList>
    </citation>
    <scope>NUCLEOTIDE SEQUENCE [LARGE SCALE GENOMIC DNA]</scope>
    <source>
        <strain evidence="1 2">CBS 139.54b</strain>
    </source>
</reference>
<evidence type="ECO:0000313" key="2">
    <source>
        <dbReference type="Proteomes" id="UP000253729"/>
    </source>
</evidence>